<dbReference type="InterPro" id="IPR023385">
    <property type="entry name" value="YopX-like_C"/>
</dbReference>
<gene>
    <name evidence="2" type="ORF">CD32_01175</name>
</gene>
<evidence type="ECO:0000313" key="3">
    <source>
        <dbReference type="Proteomes" id="UP000030437"/>
    </source>
</evidence>
<reference evidence="2 3" key="1">
    <citation type="submission" date="2014-02" db="EMBL/GenBank/DDBJ databases">
        <title>Draft genome sequence of Lysinibacillus odysseyi NBRC 100172.</title>
        <authorList>
            <person name="Zhang F."/>
            <person name="Wang G."/>
            <person name="Zhang L."/>
        </authorList>
    </citation>
    <scope>NUCLEOTIDE SEQUENCE [LARGE SCALE GENOMIC DNA]</scope>
    <source>
        <strain evidence="2 3">NBRC 100172</strain>
    </source>
</reference>
<protein>
    <recommendedName>
        <fullName evidence="1">YopX protein domain-containing protein</fullName>
    </recommendedName>
</protein>
<dbReference type="STRING" id="1220589.CD32_01175"/>
<dbReference type="AlphaFoldDB" id="A0A0A3IVF9"/>
<evidence type="ECO:0000313" key="2">
    <source>
        <dbReference type="EMBL" id="KGR88706.1"/>
    </source>
</evidence>
<dbReference type="SUPFAM" id="SSF159006">
    <property type="entry name" value="YopX-like"/>
    <property type="match status" value="1"/>
</dbReference>
<dbReference type="eggNOG" id="ENOG5033ART">
    <property type="taxonomic scope" value="Bacteria"/>
</dbReference>
<evidence type="ECO:0000259" key="1">
    <source>
        <dbReference type="Pfam" id="PF09643"/>
    </source>
</evidence>
<name>A0A0A3IVF9_9BACI</name>
<dbReference type="Pfam" id="PF09643">
    <property type="entry name" value="YopX"/>
    <property type="match status" value="1"/>
</dbReference>
<dbReference type="Gene3D" id="2.30.30.290">
    <property type="entry name" value="YopX-like domains"/>
    <property type="match status" value="1"/>
</dbReference>
<dbReference type="EMBL" id="JPVP01000037">
    <property type="protein sequence ID" value="KGR88706.1"/>
    <property type="molecule type" value="Genomic_DNA"/>
</dbReference>
<dbReference type="InterPro" id="IPR019096">
    <property type="entry name" value="YopX_protein"/>
</dbReference>
<sequence length="135" mass="15734">MMREIKFRAWDFEDKKMWQVISVSEGHWDENKHVLMCDFGENPLMKGTDIRQSFTYELMQYTGLKDKKGIKIYEGDIIHLKHETGYQEWDENKEVVEFSMGAFSCSIYSTPDGGCDCEVIGNIYENPELLEGVAE</sequence>
<proteinExistence type="predicted"/>
<feature type="domain" description="YopX protein" evidence="1">
    <location>
        <begin position="6"/>
        <end position="131"/>
    </location>
</feature>
<dbReference type="NCBIfam" id="TIGR01671">
    <property type="entry name" value="phage_TIGR01671"/>
    <property type="match status" value="1"/>
</dbReference>
<accession>A0A0A3IVF9</accession>
<comment type="caution">
    <text evidence="2">The sequence shown here is derived from an EMBL/GenBank/DDBJ whole genome shotgun (WGS) entry which is preliminary data.</text>
</comment>
<dbReference type="Proteomes" id="UP000030437">
    <property type="component" value="Unassembled WGS sequence"/>
</dbReference>
<keyword evidence="3" id="KW-1185">Reference proteome</keyword>
<dbReference type="InterPro" id="IPR010024">
    <property type="entry name" value="CHP16711"/>
</dbReference>
<organism evidence="2 3">
    <name type="scientific">Lysinibacillus odysseyi 34hs-1 = NBRC 100172</name>
    <dbReference type="NCBI Taxonomy" id="1220589"/>
    <lineage>
        <taxon>Bacteria</taxon>
        <taxon>Bacillati</taxon>
        <taxon>Bacillota</taxon>
        <taxon>Bacilli</taxon>
        <taxon>Bacillales</taxon>
        <taxon>Bacillaceae</taxon>
        <taxon>Lysinibacillus</taxon>
    </lineage>
</organism>